<sequence>MSGVGVDIGGTKLLIVAGERSARLPTGPAATAAGIAGAIRRQLADWALRPSALGIAIPGLVDRQGRVLVSNVLPGLNGWSPKEEFGTELGCPIAVLNDAEAALVEEAQDLPADATVALVMAGTAIGAAFRVDGRPLRGASGWAGELGFFPQRRGGELMRLDELAGGRHIAASLGLDGAQLADLAQRGDARALAAIAAGGEALGLALAGVVNLFNPQRLLLGGGALELPGYEAAARAALQKMALAPLLEVCEVRRAGAGPELVARGAIRAAGSS</sequence>
<dbReference type="InterPro" id="IPR000600">
    <property type="entry name" value="ROK"/>
</dbReference>
<accession>A0ABT8DMQ2</accession>
<proteinExistence type="predicted"/>
<protein>
    <submittedName>
        <fullName evidence="1">ROK family protein</fullName>
    </submittedName>
</protein>
<dbReference type="PANTHER" id="PTHR18964:SF173">
    <property type="entry name" value="GLUCOKINASE"/>
    <property type="match status" value="1"/>
</dbReference>
<evidence type="ECO:0000313" key="1">
    <source>
        <dbReference type="EMBL" id="MDN3919676.1"/>
    </source>
</evidence>
<name>A0ABT8DMQ2_9BURK</name>
<gene>
    <name evidence="1" type="ORF">QWJ38_05190</name>
</gene>
<reference evidence="1 2" key="1">
    <citation type="submission" date="2023-06" db="EMBL/GenBank/DDBJ databases">
        <title>Pelomonas sp. PFR6 16S ribosomal RNA gene Genome sequencing and assembly.</title>
        <authorList>
            <person name="Woo H."/>
        </authorList>
    </citation>
    <scope>NUCLEOTIDE SEQUENCE [LARGE SCALE GENOMIC DNA]</scope>
    <source>
        <strain evidence="1 2">PFR6</strain>
    </source>
</reference>
<dbReference type="SUPFAM" id="SSF53067">
    <property type="entry name" value="Actin-like ATPase domain"/>
    <property type="match status" value="1"/>
</dbReference>
<dbReference type="EMBL" id="JAUHHC010000001">
    <property type="protein sequence ID" value="MDN3919676.1"/>
    <property type="molecule type" value="Genomic_DNA"/>
</dbReference>
<dbReference type="Pfam" id="PF00480">
    <property type="entry name" value="ROK"/>
    <property type="match status" value="1"/>
</dbReference>
<evidence type="ECO:0000313" key="2">
    <source>
        <dbReference type="Proteomes" id="UP001228044"/>
    </source>
</evidence>
<dbReference type="InterPro" id="IPR043129">
    <property type="entry name" value="ATPase_NBD"/>
</dbReference>
<comment type="caution">
    <text evidence="1">The sequence shown here is derived from an EMBL/GenBank/DDBJ whole genome shotgun (WGS) entry which is preliminary data.</text>
</comment>
<dbReference type="PANTHER" id="PTHR18964">
    <property type="entry name" value="ROK (REPRESSOR, ORF, KINASE) FAMILY"/>
    <property type="match status" value="1"/>
</dbReference>
<dbReference type="Proteomes" id="UP001228044">
    <property type="component" value="Unassembled WGS sequence"/>
</dbReference>
<organism evidence="1 2">
    <name type="scientific">Roseateles violae</name>
    <dbReference type="NCBI Taxonomy" id="3058042"/>
    <lineage>
        <taxon>Bacteria</taxon>
        <taxon>Pseudomonadati</taxon>
        <taxon>Pseudomonadota</taxon>
        <taxon>Betaproteobacteria</taxon>
        <taxon>Burkholderiales</taxon>
        <taxon>Sphaerotilaceae</taxon>
        <taxon>Roseateles</taxon>
    </lineage>
</organism>
<dbReference type="RefSeq" id="WP_290357971.1">
    <property type="nucleotide sequence ID" value="NZ_JAUHHC010000001.1"/>
</dbReference>
<keyword evidence="2" id="KW-1185">Reference proteome</keyword>
<dbReference type="Gene3D" id="3.30.420.40">
    <property type="match status" value="2"/>
</dbReference>